<dbReference type="EMBL" id="JAVRET010000024">
    <property type="protein sequence ID" value="MDT0409898.1"/>
    <property type="molecule type" value="Genomic_DNA"/>
</dbReference>
<sequence length="250" mass="28019">MTDSINVRVTLSSYDLLDPDAKQTQVYVQIPDVARATWLLNADFYSVLKSASWPHVIDTAHAEYERRGVVSDPTSTAARQAIVDWLLLSEGAEFDARYDAVYAAWEADEARRHPVAQKLLAENEQLRARVAELTAAPAEAQDEPVLVTSFTSATDEEPGRVIHALTEKGEFVAVLLDEAARARVHEWTAPTLRPSVPRSVRLDRHGTHLTVRWIEDGKRRSRSRLSRAEADELRRFLAARAAAARAGERW</sequence>
<protein>
    <submittedName>
        <fullName evidence="1">Uncharacterized protein</fullName>
    </submittedName>
</protein>
<dbReference type="Proteomes" id="UP001183610">
    <property type="component" value="Unassembled WGS sequence"/>
</dbReference>
<evidence type="ECO:0000313" key="1">
    <source>
        <dbReference type="EMBL" id="MDT0409898.1"/>
    </source>
</evidence>
<accession>A0ABU2QZL5</accession>
<reference evidence="2" key="1">
    <citation type="submission" date="2023-07" db="EMBL/GenBank/DDBJ databases">
        <title>30 novel species of actinomycetes from the DSMZ collection.</title>
        <authorList>
            <person name="Nouioui I."/>
        </authorList>
    </citation>
    <scope>NUCLEOTIDE SEQUENCE [LARGE SCALE GENOMIC DNA]</scope>
    <source>
        <strain evidence="2">DSM 41979</strain>
    </source>
</reference>
<name>A0ABU2QZL5_9ACTN</name>
<organism evidence="1 2">
    <name type="scientific">Streptomyces evansiae</name>
    <dbReference type="NCBI Taxonomy" id="3075535"/>
    <lineage>
        <taxon>Bacteria</taxon>
        <taxon>Bacillati</taxon>
        <taxon>Actinomycetota</taxon>
        <taxon>Actinomycetes</taxon>
        <taxon>Kitasatosporales</taxon>
        <taxon>Streptomycetaceae</taxon>
        <taxon>Streptomyces</taxon>
    </lineage>
</organism>
<evidence type="ECO:0000313" key="2">
    <source>
        <dbReference type="Proteomes" id="UP001183610"/>
    </source>
</evidence>
<proteinExistence type="predicted"/>
<keyword evidence="2" id="KW-1185">Reference proteome</keyword>
<gene>
    <name evidence="1" type="ORF">RM698_12655</name>
</gene>
<comment type="caution">
    <text evidence="1">The sequence shown here is derived from an EMBL/GenBank/DDBJ whole genome shotgun (WGS) entry which is preliminary data.</text>
</comment>
<dbReference type="RefSeq" id="WP_010264265.1">
    <property type="nucleotide sequence ID" value="NZ_JAVRET010000024.1"/>
</dbReference>